<evidence type="ECO:0000313" key="2">
    <source>
        <dbReference type="EMBL" id="KKN04277.1"/>
    </source>
</evidence>
<protein>
    <submittedName>
        <fullName evidence="2">Uncharacterized protein</fullName>
    </submittedName>
</protein>
<gene>
    <name evidence="2" type="ORF">LCGC14_1099060</name>
</gene>
<proteinExistence type="predicted"/>
<name>A0A0F9MY00_9ZZZZ</name>
<reference evidence="2" key="1">
    <citation type="journal article" date="2015" name="Nature">
        <title>Complex archaea that bridge the gap between prokaryotes and eukaryotes.</title>
        <authorList>
            <person name="Spang A."/>
            <person name="Saw J.H."/>
            <person name="Jorgensen S.L."/>
            <person name="Zaremba-Niedzwiedzka K."/>
            <person name="Martijn J."/>
            <person name="Lind A.E."/>
            <person name="van Eijk R."/>
            <person name="Schleper C."/>
            <person name="Guy L."/>
            <person name="Ettema T.J."/>
        </authorList>
    </citation>
    <scope>NUCLEOTIDE SEQUENCE</scope>
</reference>
<feature type="region of interest" description="Disordered" evidence="1">
    <location>
        <begin position="1"/>
        <end position="35"/>
    </location>
</feature>
<comment type="caution">
    <text evidence="2">The sequence shown here is derived from an EMBL/GenBank/DDBJ whole genome shotgun (WGS) entry which is preliminary data.</text>
</comment>
<sequence length="146" mass="14852">MAKKGSNPSPPPGSGCLTKEQLERSMEVPEGSARSVPVLEERRLVSMTVSEALILGSLSPGEHGPGYRIKGSGIPLGSHIVSASHDPATGSVTIVVSHPDFRELGPGEDPVAIAPRAVRLVCEGTCEVGCGEVGCGEVPVQGSGSS</sequence>
<accession>A0A0F9MY00</accession>
<dbReference type="EMBL" id="LAZR01004938">
    <property type="protein sequence ID" value="KKN04277.1"/>
    <property type="molecule type" value="Genomic_DNA"/>
</dbReference>
<organism evidence="2">
    <name type="scientific">marine sediment metagenome</name>
    <dbReference type="NCBI Taxonomy" id="412755"/>
    <lineage>
        <taxon>unclassified sequences</taxon>
        <taxon>metagenomes</taxon>
        <taxon>ecological metagenomes</taxon>
    </lineage>
</organism>
<dbReference type="AlphaFoldDB" id="A0A0F9MY00"/>
<evidence type="ECO:0000256" key="1">
    <source>
        <dbReference type="SAM" id="MobiDB-lite"/>
    </source>
</evidence>